<dbReference type="Proteomes" id="UP001066276">
    <property type="component" value="Chromosome 4_1"/>
</dbReference>
<sequence length="102" mass="11107">MAGTRVLLPGGRLLRPWTGPPASWALPLQCIRLMERSPPPRSKSRWSRLWIVHRPRLPAFLCRPSSSPLKHSCTPTTQGGAADLLNTGLPAGAALGGYDWSK</sequence>
<gene>
    <name evidence="1" type="ORF">NDU88_000774</name>
</gene>
<proteinExistence type="predicted"/>
<organism evidence="1 2">
    <name type="scientific">Pleurodeles waltl</name>
    <name type="common">Iberian ribbed newt</name>
    <dbReference type="NCBI Taxonomy" id="8319"/>
    <lineage>
        <taxon>Eukaryota</taxon>
        <taxon>Metazoa</taxon>
        <taxon>Chordata</taxon>
        <taxon>Craniata</taxon>
        <taxon>Vertebrata</taxon>
        <taxon>Euteleostomi</taxon>
        <taxon>Amphibia</taxon>
        <taxon>Batrachia</taxon>
        <taxon>Caudata</taxon>
        <taxon>Salamandroidea</taxon>
        <taxon>Salamandridae</taxon>
        <taxon>Pleurodelinae</taxon>
        <taxon>Pleurodeles</taxon>
    </lineage>
</organism>
<protein>
    <submittedName>
        <fullName evidence="1">Uncharacterized protein</fullName>
    </submittedName>
</protein>
<comment type="caution">
    <text evidence="1">The sequence shown here is derived from an EMBL/GenBank/DDBJ whole genome shotgun (WGS) entry which is preliminary data.</text>
</comment>
<accession>A0AAV7SXY9</accession>
<name>A0AAV7SXY9_PLEWA</name>
<dbReference type="AlphaFoldDB" id="A0AAV7SXY9"/>
<evidence type="ECO:0000313" key="2">
    <source>
        <dbReference type="Proteomes" id="UP001066276"/>
    </source>
</evidence>
<evidence type="ECO:0000313" key="1">
    <source>
        <dbReference type="EMBL" id="KAJ1168861.1"/>
    </source>
</evidence>
<dbReference type="EMBL" id="JANPWB010000007">
    <property type="protein sequence ID" value="KAJ1168861.1"/>
    <property type="molecule type" value="Genomic_DNA"/>
</dbReference>
<reference evidence="1" key="1">
    <citation type="journal article" date="2022" name="bioRxiv">
        <title>Sequencing and chromosome-scale assembly of the giantPleurodeles waltlgenome.</title>
        <authorList>
            <person name="Brown T."/>
            <person name="Elewa A."/>
            <person name="Iarovenko S."/>
            <person name="Subramanian E."/>
            <person name="Araus A.J."/>
            <person name="Petzold A."/>
            <person name="Susuki M."/>
            <person name="Suzuki K.-i.T."/>
            <person name="Hayashi T."/>
            <person name="Toyoda A."/>
            <person name="Oliveira C."/>
            <person name="Osipova E."/>
            <person name="Leigh N.D."/>
            <person name="Simon A."/>
            <person name="Yun M.H."/>
        </authorList>
    </citation>
    <scope>NUCLEOTIDE SEQUENCE</scope>
    <source>
        <strain evidence="1">20211129_DDA</strain>
        <tissue evidence="1">Liver</tissue>
    </source>
</reference>
<keyword evidence="2" id="KW-1185">Reference proteome</keyword>